<evidence type="ECO:0000313" key="3">
    <source>
        <dbReference type="EMBL" id="REF36609.1"/>
    </source>
</evidence>
<organism evidence="3 4">
    <name type="scientific">Thermasporomyces composti</name>
    <dbReference type="NCBI Taxonomy" id="696763"/>
    <lineage>
        <taxon>Bacteria</taxon>
        <taxon>Bacillati</taxon>
        <taxon>Actinomycetota</taxon>
        <taxon>Actinomycetes</taxon>
        <taxon>Propionibacteriales</taxon>
        <taxon>Nocardioidaceae</taxon>
        <taxon>Thermasporomyces</taxon>
    </lineage>
</organism>
<keyword evidence="2" id="KW-1133">Transmembrane helix</keyword>
<reference evidence="3 4" key="1">
    <citation type="submission" date="2018-08" db="EMBL/GenBank/DDBJ databases">
        <title>Sequencing the genomes of 1000 actinobacteria strains.</title>
        <authorList>
            <person name="Klenk H.-P."/>
        </authorList>
    </citation>
    <scope>NUCLEOTIDE SEQUENCE [LARGE SCALE GENOMIC DNA]</scope>
    <source>
        <strain evidence="3 4">DSM 22891</strain>
    </source>
</reference>
<feature type="transmembrane region" description="Helical" evidence="2">
    <location>
        <begin position="66"/>
        <end position="86"/>
    </location>
</feature>
<keyword evidence="2" id="KW-0472">Membrane</keyword>
<evidence type="ECO:0000313" key="4">
    <source>
        <dbReference type="Proteomes" id="UP000256485"/>
    </source>
</evidence>
<dbReference type="EMBL" id="QTUC01000001">
    <property type="protein sequence ID" value="REF36609.1"/>
    <property type="molecule type" value="Genomic_DNA"/>
</dbReference>
<evidence type="ECO:0000256" key="1">
    <source>
        <dbReference type="SAM" id="MobiDB-lite"/>
    </source>
</evidence>
<feature type="transmembrane region" description="Helical" evidence="2">
    <location>
        <begin position="204"/>
        <end position="222"/>
    </location>
</feature>
<comment type="caution">
    <text evidence="3">The sequence shown here is derived from an EMBL/GenBank/DDBJ whole genome shotgun (WGS) entry which is preliminary data.</text>
</comment>
<protein>
    <submittedName>
        <fullName evidence="3">Uncharacterized protein</fullName>
    </submittedName>
</protein>
<feature type="compositionally biased region" description="Basic and acidic residues" evidence="1">
    <location>
        <begin position="100"/>
        <end position="109"/>
    </location>
</feature>
<feature type="transmembrane region" description="Helical" evidence="2">
    <location>
        <begin position="242"/>
        <end position="263"/>
    </location>
</feature>
<sequence length="264" mass="26182">MTGLSLVVLTVLFAASLASWHPDISARLEREPWWLVAGAPAAALGLAAALMASGSGDAGGWVRGTVFVLTVGVSVAGGRAVTLAVLRGAEGSGVPNVLDPAEHPQRGEDGSGTDGAATGPSPAAVAPPSEGADTPAGDTPAAQGLAEKLAENGRTRVATSEASSPVRDDATLAVRPSTRDQTQAAHGDTTVLKGGTWIGALERAAVTASLLTGLTEGIVVVLAVKGLGRYPELRAPGAAERFIIGTFTSLLWAASAAGVGLLAG</sequence>
<feature type="region of interest" description="Disordered" evidence="1">
    <location>
        <begin position="92"/>
        <end position="140"/>
    </location>
</feature>
<feature type="transmembrane region" description="Helical" evidence="2">
    <location>
        <begin position="34"/>
        <end position="54"/>
    </location>
</feature>
<gene>
    <name evidence="3" type="ORF">DFJ64_2022</name>
</gene>
<proteinExistence type="predicted"/>
<keyword evidence="4" id="KW-1185">Reference proteome</keyword>
<name>A0A3D9V570_THECX</name>
<dbReference type="RefSeq" id="WP_211310557.1">
    <property type="nucleotide sequence ID" value="NZ_QTUC01000001.1"/>
</dbReference>
<dbReference type="AlphaFoldDB" id="A0A3D9V570"/>
<accession>A0A3D9V570</accession>
<evidence type="ECO:0000256" key="2">
    <source>
        <dbReference type="SAM" id="Phobius"/>
    </source>
</evidence>
<keyword evidence="2" id="KW-0812">Transmembrane</keyword>
<dbReference type="Proteomes" id="UP000256485">
    <property type="component" value="Unassembled WGS sequence"/>
</dbReference>